<gene>
    <name evidence="2" type="ORF">BURPS1710A_0829</name>
</gene>
<evidence type="ECO:0000313" key="2">
    <source>
        <dbReference type="EMBL" id="EET09708.1"/>
    </source>
</evidence>
<name>A0A0E1W902_BURPE</name>
<dbReference type="Proteomes" id="UP000001812">
    <property type="component" value="Chromosome I"/>
</dbReference>
<protein>
    <submittedName>
        <fullName evidence="2">Uncharacterized protein</fullName>
    </submittedName>
</protein>
<dbReference type="AlphaFoldDB" id="A0A0E1W902"/>
<evidence type="ECO:0000256" key="1">
    <source>
        <dbReference type="SAM" id="MobiDB-lite"/>
    </source>
</evidence>
<dbReference type="EMBL" id="CM000832">
    <property type="protein sequence ID" value="EET09708.1"/>
    <property type="molecule type" value="Genomic_DNA"/>
</dbReference>
<accession>A0A0E1W902</accession>
<reference evidence="2" key="1">
    <citation type="submission" date="2009-05" db="EMBL/GenBank/DDBJ databases">
        <authorList>
            <person name="Harkins D.M."/>
            <person name="DeShazer D."/>
            <person name="Woods D.E."/>
            <person name="Brinkac L.M."/>
            <person name="Brown K.A."/>
            <person name="Hung G.C."/>
            <person name="Tuanyok A."/>
            <person name="Zhang B."/>
            <person name="Nierman W.C."/>
        </authorList>
    </citation>
    <scope>NUCLEOTIDE SEQUENCE [LARGE SCALE GENOMIC DNA]</scope>
    <source>
        <strain evidence="2">1710a</strain>
    </source>
</reference>
<proteinExistence type="predicted"/>
<organism evidence="2">
    <name type="scientific">Burkholderia pseudomallei 1710a</name>
    <dbReference type="NCBI Taxonomy" id="320371"/>
    <lineage>
        <taxon>Bacteria</taxon>
        <taxon>Pseudomonadati</taxon>
        <taxon>Pseudomonadota</taxon>
        <taxon>Betaproteobacteria</taxon>
        <taxon>Burkholderiales</taxon>
        <taxon>Burkholderiaceae</taxon>
        <taxon>Burkholderia</taxon>
        <taxon>pseudomallei group</taxon>
    </lineage>
</organism>
<dbReference type="HOGENOM" id="CLU_3197118_0_0_4"/>
<feature type="region of interest" description="Disordered" evidence="1">
    <location>
        <begin position="20"/>
        <end position="45"/>
    </location>
</feature>
<sequence length="45" mass="5163">MRQERKHRAGDAMTLRVPNEANPRKARLPQSACAARTSVRRFATR</sequence>